<accession>A0A8S5T8P8</accession>
<proteinExistence type="predicted"/>
<sequence>MVDPKINTFLLCTLFFMLNSRHRISYKQLNPLVKIIVNKYDINIIIKKVSIAKGVIIKVNFTHAIRGSIII</sequence>
<protein>
    <submittedName>
        <fullName evidence="1">Uncharacterized protein</fullName>
    </submittedName>
</protein>
<reference evidence="1" key="1">
    <citation type="journal article" date="2021" name="Proc. Natl. Acad. Sci. U.S.A.">
        <title>A Catalog of Tens of Thousands of Viruses from Human Metagenomes Reveals Hidden Associations with Chronic Diseases.</title>
        <authorList>
            <person name="Tisza M.J."/>
            <person name="Buck C.B."/>
        </authorList>
    </citation>
    <scope>NUCLEOTIDE SEQUENCE</scope>
    <source>
        <strain evidence="1">CtQQg4</strain>
    </source>
</reference>
<evidence type="ECO:0000313" key="1">
    <source>
        <dbReference type="EMBL" id="DAF59395.1"/>
    </source>
</evidence>
<organism evidence="1">
    <name type="scientific">Myoviridae sp. ctQQg4</name>
    <dbReference type="NCBI Taxonomy" id="2827686"/>
    <lineage>
        <taxon>Viruses</taxon>
        <taxon>Duplodnaviria</taxon>
        <taxon>Heunggongvirae</taxon>
        <taxon>Uroviricota</taxon>
        <taxon>Caudoviricetes</taxon>
    </lineage>
</organism>
<name>A0A8S5T8P8_9CAUD</name>
<dbReference type="EMBL" id="BK032769">
    <property type="protein sequence ID" value="DAF59395.1"/>
    <property type="molecule type" value="Genomic_DNA"/>
</dbReference>